<accession>A0ABR2YKR5</accession>
<dbReference type="Proteomes" id="UP001491310">
    <property type="component" value="Unassembled WGS sequence"/>
</dbReference>
<protein>
    <recommendedName>
        <fullName evidence="6">RNA methyltransferase</fullName>
        <ecNumber evidence="6">2.1.1.-</ecNumber>
    </recommendedName>
</protein>
<evidence type="ECO:0000313" key="10">
    <source>
        <dbReference type="Proteomes" id="UP001491310"/>
    </source>
</evidence>
<dbReference type="EC" id="2.1.1.-" evidence="6"/>
<evidence type="ECO:0000256" key="4">
    <source>
        <dbReference type="ARBA" id="ARBA00022691"/>
    </source>
</evidence>
<sequence length="305" mass="33991">MRTDMSQAAAVISSSLPGGLRGSSGAQPGPAETAHAVSKREIKRQGFVPVHGNYRRYYGYRIGQAFEEDPRLKVMEKPWFQNRKCMDIGCNEGMVTLGLVTRFGTASMLGVDIDPVLISKACRNLREEHTRATMDLARLSHTRRHLLSSRADAQSAQMSQNAERKAASAALQGFIGTRFQQGNFLELEGLEQGTYDTILCLSVTKWVHLNGGDAGLHALLARIYDLLAPGGRLILEPQPWSSYQAAVHKPGMRERLHHLSSLYLRPEDLPHYATQQFSLSFVRQLRAPENAKGFDRPIYLFQKVG</sequence>
<dbReference type="PANTHER" id="PTHR12315:SF0">
    <property type="entry name" value="7SK SNRNA METHYLPHOSPHATE CAPPING ENZYME"/>
    <property type="match status" value="1"/>
</dbReference>
<feature type="domain" description="Bin3-type SAM" evidence="8">
    <location>
        <begin position="69"/>
        <end position="305"/>
    </location>
</feature>
<dbReference type="PANTHER" id="PTHR12315">
    <property type="entry name" value="BICOID-INTERACTING PROTEIN RELATED"/>
    <property type="match status" value="1"/>
</dbReference>
<evidence type="ECO:0000259" key="8">
    <source>
        <dbReference type="PROSITE" id="PS51515"/>
    </source>
</evidence>
<dbReference type="PROSITE" id="PS51515">
    <property type="entry name" value="BIN3_SAM"/>
    <property type="match status" value="1"/>
</dbReference>
<evidence type="ECO:0000256" key="7">
    <source>
        <dbReference type="SAM" id="MobiDB-lite"/>
    </source>
</evidence>
<evidence type="ECO:0000256" key="6">
    <source>
        <dbReference type="RuleBase" id="RU367087"/>
    </source>
</evidence>
<feature type="region of interest" description="Disordered" evidence="7">
    <location>
        <begin position="15"/>
        <end position="38"/>
    </location>
</feature>
<name>A0ABR2YKR5_9CHLO</name>
<evidence type="ECO:0000313" key="9">
    <source>
        <dbReference type="EMBL" id="KAK9907368.1"/>
    </source>
</evidence>
<dbReference type="Pfam" id="PF06859">
    <property type="entry name" value="Bin3"/>
    <property type="match status" value="1"/>
</dbReference>
<gene>
    <name evidence="9" type="ORF">WJX75_002345</name>
</gene>
<keyword evidence="4 5" id="KW-0949">S-adenosyl-L-methionine</keyword>
<evidence type="ECO:0000256" key="5">
    <source>
        <dbReference type="PROSITE-ProRule" id="PRU00848"/>
    </source>
</evidence>
<dbReference type="InterPro" id="IPR024160">
    <property type="entry name" value="BIN3_SAM-bd_dom"/>
</dbReference>
<keyword evidence="2 6" id="KW-0489">Methyltransferase</keyword>
<proteinExistence type="inferred from homology"/>
<dbReference type="SUPFAM" id="SSF53335">
    <property type="entry name" value="S-adenosyl-L-methionine-dependent methyltransferases"/>
    <property type="match status" value="1"/>
</dbReference>
<evidence type="ECO:0000256" key="2">
    <source>
        <dbReference type="ARBA" id="ARBA00022603"/>
    </source>
</evidence>
<dbReference type="Gene3D" id="3.40.50.150">
    <property type="entry name" value="Vaccinia Virus protein VP39"/>
    <property type="match status" value="1"/>
</dbReference>
<dbReference type="InterPro" id="IPR039772">
    <property type="entry name" value="Bin3-like"/>
</dbReference>
<evidence type="ECO:0000256" key="1">
    <source>
        <dbReference type="ARBA" id="ARBA00008361"/>
    </source>
</evidence>
<keyword evidence="10" id="KW-1185">Reference proteome</keyword>
<dbReference type="EMBL" id="JALJOT010000009">
    <property type="protein sequence ID" value="KAK9907368.1"/>
    <property type="molecule type" value="Genomic_DNA"/>
</dbReference>
<dbReference type="InterPro" id="IPR010675">
    <property type="entry name" value="Bin3_C"/>
</dbReference>
<comment type="caution">
    <text evidence="9">The sequence shown here is derived from an EMBL/GenBank/DDBJ whole genome shotgun (WGS) entry which is preliminary data.</text>
</comment>
<keyword evidence="3 6" id="KW-0808">Transferase</keyword>
<reference evidence="9 10" key="1">
    <citation type="journal article" date="2024" name="Nat. Commun.">
        <title>Phylogenomics reveals the evolutionary origins of lichenization in chlorophyte algae.</title>
        <authorList>
            <person name="Puginier C."/>
            <person name="Libourel C."/>
            <person name="Otte J."/>
            <person name="Skaloud P."/>
            <person name="Haon M."/>
            <person name="Grisel S."/>
            <person name="Petersen M."/>
            <person name="Berrin J.G."/>
            <person name="Delaux P.M."/>
            <person name="Dal Grande F."/>
            <person name="Keller J."/>
        </authorList>
    </citation>
    <scope>NUCLEOTIDE SEQUENCE [LARGE SCALE GENOMIC DNA]</scope>
    <source>
        <strain evidence="9 10">SAG 216-7</strain>
    </source>
</reference>
<dbReference type="CDD" id="cd02440">
    <property type="entry name" value="AdoMet_MTases"/>
    <property type="match status" value="1"/>
</dbReference>
<comment type="similarity">
    <text evidence="1 6">Belongs to the methyltransferase superfamily.</text>
</comment>
<evidence type="ECO:0000256" key="3">
    <source>
        <dbReference type="ARBA" id="ARBA00022679"/>
    </source>
</evidence>
<dbReference type="InterPro" id="IPR029063">
    <property type="entry name" value="SAM-dependent_MTases_sf"/>
</dbReference>
<organism evidence="9 10">
    <name type="scientific">Coccomyxa subellipsoidea</name>
    <dbReference type="NCBI Taxonomy" id="248742"/>
    <lineage>
        <taxon>Eukaryota</taxon>
        <taxon>Viridiplantae</taxon>
        <taxon>Chlorophyta</taxon>
        <taxon>core chlorophytes</taxon>
        <taxon>Trebouxiophyceae</taxon>
        <taxon>Trebouxiophyceae incertae sedis</taxon>
        <taxon>Coccomyxaceae</taxon>
        <taxon>Coccomyxa</taxon>
    </lineage>
</organism>